<reference evidence="2 3" key="1">
    <citation type="submission" date="2018-08" db="EMBL/GenBank/DDBJ databases">
        <title>Genomic Encyclopedia of Archaeal and Bacterial Type Strains, Phase II (KMG-II): from individual species to whole genera.</title>
        <authorList>
            <person name="Goeker M."/>
        </authorList>
    </citation>
    <scope>NUCLEOTIDE SEQUENCE [LARGE SCALE GENOMIC DNA]</scope>
    <source>
        <strain evidence="2 3">ATCC 27112</strain>
    </source>
</reference>
<comment type="caution">
    <text evidence="2">The sequence shown here is derived from an EMBL/GenBank/DDBJ whole genome shotgun (WGS) entry which is preliminary data.</text>
</comment>
<dbReference type="EMBL" id="QXEV01000005">
    <property type="protein sequence ID" value="RIA77965.1"/>
    <property type="molecule type" value="Genomic_DNA"/>
</dbReference>
<dbReference type="PROSITE" id="PS51379">
    <property type="entry name" value="4FE4S_FER_2"/>
    <property type="match status" value="1"/>
</dbReference>
<evidence type="ECO:0000313" key="3">
    <source>
        <dbReference type="Proteomes" id="UP000266506"/>
    </source>
</evidence>
<dbReference type="GO" id="GO:0003824">
    <property type="term" value="F:catalytic activity"/>
    <property type="evidence" value="ECO:0007669"/>
    <property type="project" value="InterPro"/>
</dbReference>
<dbReference type="Proteomes" id="UP000266506">
    <property type="component" value="Unassembled WGS sequence"/>
</dbReference>
<dbReference type="InterPro" id="IPR014729">
    <property type="entry name" value="Rossmann-like_a/b/a_fold"/>
</dbReference>
<dbReference type="AlphaFoldDB" id="A0A397S0N4"/>
<name>A0A397S0N4_9MOLU</name>
<dbReference type="Gene3D" id="3.40.50.620">
    <property type="entry name" value="HUPs"/>
    <property type="match status" value="1"/>
</dbReference>
<accession>A0A397S0N4</accession>
<dbReference type="PANTHER" id="PTHR43196:SF2">
    <property type="entry name" value="PHOSPHOADENOSINE PHOSPHOSULFATE REDUCTASE"/>
    <property type="match status" value="1"/>
</dbReference>
<dbReference type="SUPFAM" id="SSF54862">
    <property type="entry name" value="4Fe-4S ferredoxins"/>
    <property type="match status" value="1"/>
</dbReference>
<dbReference type="RefSeq" id="WP_119015914.1">
    <property type="nucleotide sequence ID" value="NZ_QXEV01000005.1"/>
</dbReference>
<evidence type="ECO:0000313" key="2">
    <source>
        <dbReference type="EMBL" id="RIA77965.1"/>
    </source>
</evidence>
<organism evidence="2 3">
    <name type="scientific">Anaeroplasma bactoclasticum</name>
    <dbReference type="NCBI Taxonomy" id="2088"/>
    <lineage>
        <taxon>Bacteria</taxon>
        <taxon>Bacillati</taxon>
        <taxon>Mycoplasmatota</taxon>
        <taxon>Mollicutes</taxon>
        <taxon>Anaeroplasmatales</taxon>
        <taxon>Anaeroplasmataceae</taxon>
        <taxon>Anaeroplasma</taxon>
    </lineage>
</organism>
<dbReference type="InterPro" id="IPR050128">
    <property type="entry name" value="Sulfate_adenylyltrnsfr_sub2"/>
</dbReference>
<dbReference type="Gene3D" id="3.30.70.20">
    <property type="match status" value="1"/>
</dbReference>
<dbReference type="OrthoDB" id="9774475at2"/>
<dbReference type="SUPFAM" id="SSF52402">
    <property type="entry name" value="Adenine nucleotide alpha hydrolases-like"/>
    <property type="match status" value="1"/>
</dbReference>
<sequence length="769" mass="88673">MYSYTYDEYTGGIVLNSSPTIFSKEPRPVYAYELNMLGFDAYWEYDNQNDIPYMWAEANQYIYRGKIVARLKGGNINQKPEIILATDENDNVIYPEQPGHKLKPIDIDTMISKNHKLLQIIETSTVKKIVSVYEKYREKLDIFHVAFSGGKDSAVLLDLVKKSLPKKSFVVIFGDTGMECPDTYAVVEKTKRICERDEVPFYVSKSHFKPDESWKIFGPPARVLRWCCSVHKSTPQTLKLREITGKNDYIGMDFVGVRKHESVARSEYEYENFSKKQKGQYSFNAILDWTSAEIWLYIYEHKLPINGAYIKGNSRAGCLFCPMSGGKSDYVQYHSYPTETDKYIGFVKELNGRYQDDPKALETYISNGGWNARKNGRDLNIENKKYIEKVTSNKLIISITDPNSNWKEWIKPLGVLPFDFDIKEKQNGYDVYVDSNLQKKYPTEIKRFKQLFHKSAYCVGCKVCETNCRQGAISFVNGINIDKCIHCQQCYEIDDGCLLYHSLRTSNGGNTRMKNGSINSFASHAPKNDWIRDFFEQGNDFWELPTLGPNQINMFKRFLRDSGLIDEKGGTTYLYDISKIIGWENSSLWGVILANLAYNPQINWYIENFDIGMYYSRENAVELLMSFDVSKTDSGAIVGAYKRFCETPLGYSLNFGSVIDNGRQIESLCRTKCIINDARVVLYSLFRFAEECNNYREFTLSWLFNEDVDRNGVSPNKIYGLDREEIKSFLLGLTSKYPDFINATFTNDLEKISLSEKKSSDVLKLFEEV</sequence>
<dbReference type="InParanoid" id="A0A397S0N4"/>
<proteinExistence type="predicted"/>
<feature type="domain" description="4Fe-4S ferredoxin-type" evidence="1">
    <location>
        <begin position="448"/>
        <end position="478"/>
    </location>
</feature>
<dbReference type="InterPro" id="IPR017896">
    <property type="entry name" value="4Fe4S_Fe-S-bd"/>
</dbReference>
<protein>
    <submittedName>
        <fullName evidence="2">Phosphoadenosine phosphosulfate reductase</fullName>
    </submittedName>
</protein>
<dbReference type="InterPro" id="IPR002500">
    <property type="entry name" value="PAPS_reduct_dom"/>
</dbReference>
<dbReference type="Pfam" id="PF01507">
    <property type="entry name" value="PAPS_reduct"/>
    <property type="match status" value="1"/>
</dbReference>
<evidence type="ECO:0000259" key="1">
    <source>
        <dbReference type="PROSITE" id="PS51379"/>
    </source>
</evidence>
<keyword evidence="3" id="KW-1185">Reference proteome</keyword>
<dbReference type="PANTHER" id="PTHR43196">
    <property type="entry name" value="SULFATE ADENYLYLTRANSFERASE SUBUNIT 2"/>
    <property type="match status" value="1"/>
</dbReference>
<gene>
    <name evidence="2" type="ORF">EI71_00748</name>
</gene>